<dbReference type="InterPro" id="IPR027356">
    <property type="entry name" value="NPH3_dom"/>
</dbReference>
<feature type="compositionally biased region" description="Basic and acidic residues" evidence="4">
    <location>
        <begin position="421"/>
        <end position="432"/>
    </location>
</feature>
<accession>A0A3L6G0D1</accession>
<dbReference type="AlphaFoldDB" id="A0A3L6G0D1"/>
<evidence type="ECO:0000259" key="5">
    <source>
        <dbReference type="PROSITE" id="PS51649"/>
    </source>
</evidence>
<feature type="region of interest" description="Disordered" evidence="4">
    <location>
        <begin position="404"/>
        <end position="439"/>
    </location>
</feature>
<dbReference type="SUPFAM" id="SSF54695">
    <property type="entry name" value="POZ domain"/>
    <property type="match status" value="1"/>
</dbReference>
<dbReference type="Gene3D" id="3.30.710.10">
    <property type="entry name" value="Potassium Channel Kv1.1, Chain A"/>
    <property type="match status" value="1"/>
</dbReference>
<organism evidence="6">
    <name type="scientific">Zea mays</name>
    <name type="common">Maize</name>
    <dbReference type="NCBI Taxonomy" id="4577"/>
    <lineage>
        <taxon>Eukaryota</taxon>
        <taxon>Viridiplantae</taxon>
        <taxon>Streptophyta</taxon>
        <taxon>Embryophyta</taxon>
        <taxon>Tracheophyta</taxon>
        <taxon>Spermatophyta</taxon>
        <taxon>Magnoliopsida</taxon>
        <taxon>Liliopsida</taxon>
        <taxon>Poales</taxon>
        <taxon>Poaceae</taxon>
        <taxon>PACMAD clade</taxon>
        <taxon>Panicoideae</taxon>
        <taxon>Andropogonodae</taxon>
        <taxon>Andropogoneae</taxon>
        <taxon>Tripsacinae</taxon>
        <taxon>Zea</taxon>
    </lineage>
</organism>
<proteinExistence type="inferred from homology"/>
<dbReference type="Proteomes" id="UP000251960">
    <property type="component" value="Chromosome 2"/>
</dbReference>
<comment type="similarity">
    <text evidence="3">Belongs to the NPH3 family.</text>
</comment>
<evidence type="ECO:0000256" key="2">
    <source>
        <dbReference type="ARBA" id="ARBA00022786"/>
    </source>
</evidence>
<reference evidence="6" key="1">
    <citation type="journal article" date="2018" name="Nat. Genet.">
        <title>Extensive intraspecific gene order and gene structural variations between Mo17 and other maize genomes.</title>
        <authorList>
            <person name="Sun S."/>
            <person name="Zhou Y."/>
            <person name="Chen J."/>
            <person name="Shi J."/>
            <person name="Zhao H."/>
            <person name="Zhao H."/>
            <person name="Song W."/>
            <person name="Zhang M."/>
            <person name="Cui Y."/>
            <person name="Dong X."/>
            <person name="Liu H."/>
            <person name="Ma X."/>
            <person name="Jiao Y."/>
            <person name="Wang B."/>
            <person name="Wei X."/>
            <person name="Stein J.C."/>
            <person name="Glaubitz J.C."/>
            <person name="Lu F."/>
            <person name="Yu G."/>
            <person name="Liang C."/>
            <person name="Fengler K."/>
            <person name="Li B."/>
            <person name="Rafalski A."/>
            <person name="Schnable P.S."/>
            <person name="Ware D.H."/>
            <person name="Buckler E.S."/>
            <person name="Lai J."/>
        </authorList>
    </citation>
    <scope>NUCLEOTIDE SEQUENCE [LARGE SCALE GENOMIC DNA]</scope>
    <source>
        <tissue evidence="6">Seedling</tissue>
    </source>
</reference>
<gene>
    <name evidence="6" type="primary">At1g67900_1</name>
    <name evidence="6" type="ORF">Zm00014a_036988</name>
</gene>
<keyword evidence="2" id="KW-0833">Ubl conjugation pathway</keyword>
<dbReference type="InterPro" id="IPR043454">
    <property type="entry name" value="NPH3/RPT2-like"/>
</dbReference>
<evidence type="ECO:0000256" key="3">
    <source>
        <dbReference type="PROSITE-ProRule" id="PRU00982"/>
    </source>
</evidence>
<name>A0A3L6G0D1_MAIZE</name>
<dbReference type="PANTHER" id="PTHR32370">
    <property type="entry name" value="OS12G0117600 PROTEIN"/>
    <property type="match status" value="1"/>
</dbReference>
<dbReference type="PROSITE" id="PS51649">
    <property type="entry name" value="NPH3"/>
    <property type="match status" value="1"/>
</dbReference>
<protein>
    <submittedName>
        <fullName evidence="6">BTB/POZ domain-containing protein</fullName>
    </submittedName>
</protein>
<dbReference type="Pfam" id="PF03000">
    <property type="entry name" value="NPH3"/>
    <property type="match status" value="1"/>
</dbReference>
<sequence length="677" mass="72639">MYFNGRKVSTLPSLCGPVDHSRFPYGVHNQVIKQAPAQTNRPSKLHKRVLNSPLSSRSLSVMKLMRLGTRPDSFFTSGPVRSVYTEVATDLQIQVDHCLFRLHKFPLLSKCLLLQALCAGSDAAELPDFPGGAEAFEACAKFCYGVAITVGAHNVVPLRCAAARLGMTEAADRGNLAAKLDAFLASCLLRRWKDALAVLRSAAGRHAAECEELGVTSRCVEAVATLVVADPGGGDAAAAPSSSASPWWARDVSDLGVDLFWRVMVAVKAAGTVKGRAVGDALKTYARRWLPAVAKSGYLVLEQTDISTAEWNSRLLVEKMVSLLPAERNAVSCSFFLKLLKAASVLGASTASKAELTRRVALQLEDASVSDLLIPSSCAGETLYDVDAVTAILDELALRQAAAAGVPEASPPHARGHRRSRSAESSEYEGARRSASAPASHGAMVRIGRLVDGFLMEVAKDPNLPLDKLIAIAEAVPDCARPEHDHLYRAVDTYLRVHPEIDKGSRKKLCRVLNCRKLSETASMHAARNELLPLRVVVQVLFFENARAAALSVRGANGRAAAGGVKALLAKTRREETDGEEKRLRGLAVAGAPGDDGNDWSVEGLKRAASRVSTLRMRLEEDADDEAFVHRARAGAGLVRSASARVRALCAIPAGKPRRMLSRLWPSSSSSAVTERR</sequence>
<dbReference type="EMBL" id="NCVQ01000003">
    <property type="protein sequence ID" value="PWZ40568.1"/>
    <property type="molecule type" value="Genomic_DNA"/>
</dbReference>
<dbReference type="GO" id="GO:0016567">
    <property type="term" value="P:protein ubiquitination"/>
    <property type="evidence" value="ECO:0007669"/>
    <property type="project" value="UniProtKB-UniPathway"/>
</dbReference>
<dbReference type="InterPro" id="IPR011333">
    <property type="entry name" value="SKP1/BTB/POZ_sf"/>
</dbReference>
<feature type="domain" description="NPH3" evidence="5">
    <location>
        <begin position="246"/>
        <end position="547"/>
    </location>
</feature>
<comment type="caution">
    <text evidence="6">The sequence shown here is derived from an EMBL/GenBank/DDBJ whole genome shotgun (WGS) entry which is preliminary data.</text>
</comment>
<evidence type="ECO:0000256" key="1">
    <source>
        <dbReference type="ARBA" id="ARBA00004906"/>
    </source>
</evidence>
<dbReference type="UniPathway" id="UPA00143"/>
<evidence type="ECO:0000313" key="6">
    <source>
        <dbReference type="EMBL" id="PWZ40568.1"/>
    </source>
</evidence>
<evidence type="ECO:0000256" key="4">
    <source>
        <dbReference type="SAM" id="MobiDB-lite"/>
    </source>
</evidence>
<comment type="pathway">
    <text evidence="1">Protein modification; protein ubiquitination.</text>
</comment>